<dbReference type="Gene3D" id="2.60.40.790">
    <property type="match status" value="1"/>
</dbReference>
<sequence length="146" mass="16596">MSLILYNPLREMDNFQQQMNQLFEEVFVPTDRHGDRQGFNPKAELTETEEAYVLKLELPGMDPDNLDIQAARDAVTVSGDRQDTHSTEKDGVRRTEFRYGSFRRVIPVPGAIQNTEVKANYDAGILTLTLPKVEEAKNKVVKVQLS</sequence>
<keyword evidence="4" id="KW-0346">Stress response</keyword>
<dbReference type="GO" id="GO:0042542">
    <property type="term" value="P:response to hydrogen peroxide"/>
    <property type="evidence" value="ECO:0000318"/>
    <property type="project" value="GO_Central"/>
</dbReference>
<dbReference type="Proteomes" id="UP000001425">
    <property type="component" value="Chromosome"/>
</dbReference>
<organism evidence="4 5">
    <name type="scientific">Synechocystis sp. (strain ATCC 27184 / PCC 6803 / Kazusa)</name>
    <dbReference type="NCBI Taxonomy" id="1111708"/>
    <lineage>
        <taxon>Bacteria</taxon>
        <taxon>Bacillati</taxon>
        <taxon>Cyanobacteriota</taxon>
        <taxon>Cyanophyceae</taxon>
        <taxon>Synechococcales</taxon>
        <taxon>Merismopediaceae</taxon>
        <taxon>Synechocystis</taxon>
    </lineage>
</organism>
<dbReference type="CDD" id="cd06464">
    <property type="entry name" value="ACD_sHsps-like"/>
    <property type="match status" value="1"/>
</dbReference>
<dbReference type="FunCoup" id="P72977">
    <property type="interactions" value="16"/>
</dbReference>
<dbReference type="PaxDb" id="1148-1652071"/>
<proteinExistence type="inferred from homology"/>
<dbReference type="GO" id="GO:0051082">
    <property type="term" value="F:unfolded protein binding"/>
    <property type="evidence" value="ECO:0000318"/>
    <property type="project" value="GO_Central"/>
</dbReference>
<evidence type="ECO:0000313" key="4">
    <source>
        <dbReference type="EMBL" id="BAA16996.1"/>
    </source>
</evidence>
<reference evidence="4 5" key="2">
    <citation type="journal article" date="1996" name="DNA Res.">
        <title>Sequence analysis of the genome of the unicellular cyanobacterium Synechocystis sp. strain PCC6803. II. Sequence determination of the entire genome and assignment of potential protein-coding regions.</title>
        <authorList>
            <person name="Kaneko T."/>
            <person name="Sato S."/>
            <person name="Kotani H."/>
            <person name="Tanaka A."/>
            <person name="Asamizu E."/>
            <person name="Nakamura Y."/>
            <person name="Miyajima N."/>
            <person name="Hirosawa M."/>
            <person name="Sugiura M."/>
            <person name="Sasamoto S."/>
            <person name="Kimura T."/>
            <person name="Hosouchi T."/>
            <person name="Matsuno A."/>
            <person name="Muraki A."/>
            <person name="Nakazaki N."/>
            <person name="Naruo K."/>
            <person name="Okumura S."/>
            <person name="Shimpo S."/>
            <person name="Takeuchi C."/>
            <person name="Wada T."/>
            <person name="Watanabe A."/>
            <person name="Yamada M."/>
            <person name="Yasuda M."/>
            <person name="Tabata S."/>
        </authorList>
    </citation>
    <scope>NUCLEOTIDE SEQUENCE [LARGE SCALE GENOMIC DNA]</scope>
    <source>
        <strain evidence="5">ATCC 27184 / PCC 6803 / Kazusa</strain>
    </source>
</reference>
<dbReference type="PANTHER" id="PTHR11527">
    <property type="entry name" value="HEAT-SHOCK PROTEIN 20 FAMILY MEMBER"/>
    <property type="match status" value="1"/>
</dbReference>
<dbReference type="Pfam" id="PF00011">
    <property type="entry name" value="HSP20"/>
    <property type="match status" value="1"/>
</dbReference>
<dbReference type="GO" id="GO:0009408">
    <property type="term" value="P:response to heat"/>
    <property type="evidence" value="ECO:0000318"/>
    <property type="project" value="GO_Central"/>
</dbReference>
<dbReference type="GO" id="GO:0009651">
    <property type="term" value="P:response to salt stress"/>
    <property type="evidence" value="ECO:0000318"/>
    <property type="project" value="GO_Central"/>
</dbReference>
<accession>P72977</accession>
<dbReference type="PhylomeDB" id="P72977"/>
<gene>
    <name evidence="4" type="primary">hsp17</name>
</gene>
<reference evidence="4 5" key="1">
    <citation type="journal article" date="1995" name="DNA Res.">
        <title>Sequence analysis of the genome of the unicellular cyanobacterium Synechocystis sp. strain PCC6803. I. Sequence features in the 1 Mb region from map positions 64% to 92% of the genome.</title>
        <authorList>
            <person name="Kaneko T."/>
            <person name="Tanaka A."/>
            <person name="Sato S."/>
            <person name="Kotani H."/>
            <person name="Sazuka T."/>
            <person name="Miyajima N."/>
            <person name="Sugiura M."/>
            <person name="Tabata S."/>
        </authorList>
    </citation>
    <scope>NUCLEOTIDE SEQUENCE [LARGE SCALE GENOMIC DNA]</scope>
    <source>
        <strain evidence="5">ATCC 27184 / PCC 6803 / Kazusa</strain>
    </source>
</reference>
<name>P72977_SYNY3</name>
<dbReference type="InParanoid" id="P72977"/>
<dbReference type="STRING" id="1148.gene:10497857"/>
<feature type="domain" description="SHSP" evidence="3">
    <location>
        <begin position="34"/>
        <end position="146"/>
    </location>
</feature>
<dbReference type="InterPro" id="IPR008978">
    <property type="entry name" value="HSP20-like_chaperone"/>
</dbReference>
<dbReference type="IntAct" id="P72977">
    <property type="interactions" value="3"/>
</dbReference>
<evidence type="ECO:0000313" key="5">
    <source>
        <dbReference type="Proteomes" id="UP000001425"/>
    </source>
</evidence>
<dbReference type="InterPro" id="IPR031107">
    <property type="entry name" value="Small_HSP"/>
</dbReference>
<evidence type="ECO:0000259" key="3">
    <source>
        <dbReference type="PROSITE" id="PS01031"/>
    </source>
</evidence>
<dbReference type="AlphaFoldDB" id="P72977"/>
<comment type="similarity">
    <text evidence="1 2">Belongs to the small heat shock protein (HSP20) family.</text>
</comment>
<dbReference type="GO" id="GO:0006457">
    <property type="term" value="P:protein folding"/>
    <property type="evidence" value="ECO:0000318"/>
    <property type="project" value="GO_Central"/>
</dbReference>
<evidence type="ECO:0000256" key="1">
    <source>
        <dbReference type="PROSITE-ProRule" id="PRU00285"/>
    </source>
</evidence>
<evidence type="ECO:0000256" key="2">
    <source>
        <dbReference type="RuleBase" id="RU003616"/>
    </source>
</evidence>
<dbReference type="InterPro" id="IPR002068">
    <property type="entry name" value="A-crystallin/Hsp20_dom"/>
</dbReference>
<dbReference type="EMBL" id="BA000022">
    <property type="protein sequence ID" value="BAA16996.1"/>
    <property type="molecule type" value="Genomic_DNA"/>
</dbReference>
<protein>
    <submittedName>
        <fullName evidence="4">16.6 kDa small heat shock protein, molecular chaperon</fullName>
    </submittedName>
</protein>
<keyword evidence="5" id="KW-1185">Reference proteome</keyword>
<dbReference type="KEGG" id="syn:sll1514"/>
<dbReference type="EnsemblBacteria" id="BAA16996">
    <property type="protein sequence ID" value="BAA16996"/>
    <property type="gene ID" value="BAA16996"/>
</dbReference>
<dbReference type="PIR" id="S74956">
    <property type="entry name" value="S74956"/>
</dbReference>
<dbReference type="GO" id="GO:0051259">
    <property type="term" value="P:protein complex oligomerization"/>
    <property type="evidence" value="ECO:0000318"/>
    <property type="project" value="GO_Central"/>
</dbReference>
<dbReference type="eggNOG" id="COG0071">
    <property type="taxonomic scope" value="Bacteria"/>
</dbReference>
<dbReference type="SUPFAM" id="SSF49764">
    <property type="entry name" value="HSP20-like chaperones"/>
    <property type="match status" value="1"/>
</dbReference>
<dbReference type="PROSITE" id="PS01031">
    <property type="entry name" value="SHSP"/>
    <property type="match status" value="1"/>
</dbReference>